<reference evidence="2 4" key="2">
    <citation type="journal article" date="2014" name="BMC Genomics">
        <title>An improved genome release (version Mt4.0) for the model legume Medicago truncatula.</title>
        <authorList>
            <person name="Tang H."/>
            <person name="Krishnakumar V."/>
            <person name="Bidwell S."/>
            <person name="Rosen B."/>
            <person name="Chan A."/>
            <person name="Zhou S."/>
            <person name="Gentzbittel L."/>
            <person name="Childs K.L."/>
            <person name="Yandell M."/>
            <person name="Gundlach H."/>
            <person name="Mayer K.F."/>
            <person name="Schwartz D.C."/>
            <person name="Town C.D."/>
        </authorList>
    </citation>
    <scope>GENOME REANNOTATION</scope>
    <source>
        <strain evidence="2">A17</strain>
        <strain evidence="3 4">cv. Jemalong A17</strain>
    </source>
</reference>
<dbReference type="EnsemblPlants" id="KEH19662">
    <property type="protein sequence ID" value="KEH19662"/>
    <property type="gene ID" value="MTR_8g466010"/>
</dbReference>
<organism evidence="2 4">
    <name type="scientific">Medicago truncatula</name>
    <name type="common">Barrel medic</name>
    <name type="synonym">Medicago tribuloides</name>
    <dbReference type="NCBI Taxonomy" id="3880"/>
    <lineage>
        <taxon>Eukaryota</taxon>
        <taxon>Viridiplantae</taxon>
        <taxon>Streptophyta</taxon>
        <taxon>Embryophyta</taxon>
        <taxon>Tracheophyta</taxon>
        <taxon>Spermatophyta</taxon>
        <taxon>Magnoliopsida</taxon>
        <taxon>eudicotyledons</taxon>
        <taxon>Gunneridae</taxon>
        <taxon>Pentapetalae</taxon>
        <taxon>rosids</taxon>
        <taxon>fabids</taxon>
        <taxon>Fabales</taxon>
        <taxon>Fabaceae</taxon>
        <taxon>Papilionoideae</taxon>
        <taxon>50 kb inversion clade</taxon>
        <taxon>NPAAA clade</taxon>
        <taxon>Hologalegina</taxon>
        <taxon>IRL clade</taxon>
        <taxon>Trifolieae</taxon>
        <taxon>Medicago</taxon>
    </lineage>
</organism>
<dbReference type="Proteomes" id="UP000002051">
    <property type="component" value="Chromosome 8"/>
</dbReference>
<proteinExistence type="predicted"/>
<reference evidence="3" key="3">
    <citation type="submission" date="2015-04" db="UniProtKB">
        <authorList>
            <consortium name="EnsemblPlants"/>
        </authorList>
    </citation>
    <scope>IDENTIFICATION</scope>
    <source>
        <strain evidence="3">cv. Jemalong A17</strain>
    </source>
</reference>
<dbReference type="AlphaFoldDB" id="A0A072TQH7"/>
<name>A0A072TQH7_MEDTR</name>
<protein>
    <submittedName>
        <fullName evidence="2">Transmembrane protein, putative</fullName>
    </submittedName>
</protein>
<evidence type="ECO:0000313" key="4">
    <source>
        <dbReference type="Proteomes" id="UP000002051"/>
    </source>
</evidence>
<evidence type="ECO:0000313" key="3">
    <source>
        <dbReference type="EnsemblPlants" id="KEH19662"/>
    </source>
</evidence>
<keyword evidence="1" id="KW-1133">Transmembrane helix</keyword>
<dbReference type="HOGENOM" id="CLU_1780229_0_0_1"/>
<accession>A0A072TQH7</accession>
<feature type="transmembrane region" description="Helical" evidence="1">
    <location>
        <begin position="87"/>
        <end position="105"/>
    </location>
</feature>
<keyword evidence="1 2" id="KW-0812">Transmembrane</keyword>
<keyword evidence="1" id="KW-0472">Membrane</keyword>
<reference evidence="2 4" key="1">
    <citation type="journal article" date="2011" name="Nature">
        <title>The Medicago genome provides insight into the evolution of rhizobial symbioses.</title>
        <authorList>
            <person name="Young N.D."/>
            <person name="Debelle F."/>
            <person name="Oldroyd G.E."/>
            <person name="Geurts R."/>
            <person name="Cannon S.B."/>
            <person name="Udvardi M.K."/>
            <person name="Benedito V.A."/>
            <person name="Mayer K.F."/>
            <person name="Gouzy J."/>
            <person name="Schoof H."/>
            <person name="Van de Peer Y."/>
            <person name="Proost S."/>
            <person name="Cook D.R."/>
            <person name="Meyers B.C."/>
            <person name="Spannagl M."/>
            <person name="Cheung F."/>
            <person name="De Mita S."/>
            <person name="Krishnakumar V."/>
            <person name="Gundlach H."/>
            <person name="Zhou S."/>
            <person name="Mudge J."/>
            <person name="Bharti A.K."/>
            <person name="Murray J.D."/>
            <person name="Naoumkina M.A."/>
            <person name="Rosen B."/>
            <person name="Silverstein K.A."/>
            <person name="Tang H."/>
            <person name="Rombauts S."/>
            <person name="Zhao P.X."/>
            <person name="Zhou P."/>
            <person name="Barbe V."/>
            <person name="Bardou P."/>
            <person name="Bechner M."/>
            <person name="Bellec A."/>
            <person name="Berger A."/>
            <person name="Berges H."/>
            <person name="Bidwell S."/>
            <person name="Bisseling T."/>
            <person name="Choisne N."/>
            <person name="Couloux A."/>
            <person name="Denny R."/>
            <person name="Deshpande S."/>
            <person name="Dai X."/>
            <person name="Doyle J.J."/>
            <person name="Dudez A.M."/>
            <person name="Farmer A.D."/>
            <person name="Fouteau S."/>
            <person name="Franken C."/>
            <person name="Gibelin C."/>
            <person name="Gish J."/>
            <person name="Goldstein S."/>
            <person name="Gonzalez A.J."/>
            <person name="Green P.J."/>
            <person name="Hallab A."/>
            <person name="Hartog M."/>
            <person name="Hua A."/>
            <person name="Humphray S.J."/>
            <person name="Jeong D.H."/>
            <person name="Jing Y."/>
            <person name="Jocker A."/>
            <person name="Kenton S.M."/>
            <person name="Kim D.J."/>
            <person name="Klee K."/>
            <person name="Lai H."/>
            <person name="Lang C."/>
            <person name="Lin S."/>
            <person name="Macmil S.L."/>
            <person name="Magdelenat G."/>
            <person name="Matthews L."/>
            <person name="McCorrison J."/>
            <person name="Monaghan E.L."/>
            <person name="Mun J.H."/>
            <person name="Najar F.Z."/>
            <person name="Nicholson C."/>
            <person name="Noirot C."/>
            <person name="O'Bleness M."/>
            <person name="Paule C.R."/>
            <person name="Poulain J."/>
            <person name="Prion F."/>
            <person name="Qin B."/>
            <person name="Qu C."/>
            <person name="Retzel E.F."/>
            <person name="Riddle C."/>
            <person name="Sallet E."/>
            <person name="Samain S."/>
            <person name="Samson N."/>
            <person name="Sanders I."/>
            <person name="Saurat O."/>
            <person name="Scarpelli C."/>
            <person name="Schiex T."/>
            <person name="Segurens B."/>
            <person name="Severin A.J."/>
            <person name="Sherrier D.J."/>
            <person name="Shi R."/>
            <person name="Sims S."/>
            <person name="Singer S.R."/>
            <person name="Sinharoy S."/>
            <person name="Sterck L."/>
            <person name="Viollet A."/>
            <person name="Wang B.B."/>
            <person name="Wang K."/>
            <person name="Wang M."/>
            <person name="Wang X."/>
            <person name="Warfsmann J."/>
            <person name="Weissenbach J."/>
            <person name="White D.D."/>
            <person name="White J.D."/>
            <person name="Wiley G.B."/>
            <person name="Wincker P."/>
            <person name="Xing Y."/>
            <person name="Yang L."/>
            <person name="Yao Z."/>
            <person name="Ying F."/>
            <person name="Zhai J."/>
            <person name="Zhou L."/>
            <person name="Zuber A."/>
            <person name="Denarie J."/>
            <person name="Dixon R.A."/>
            <person name="May G.D."/>
            <person name="Schwartz D.C."/>
            <person name="Rogers J."/>
            <person name="Quetier F."/>
            <person name="Town C.D."/>
            <person name="Roe B.A."/>
        </authorList>
    </citation>
    <scope>NUCLEOTIDE SEQUENCE [LARGE SCALE GENOMIC DNA]</scope>
    <source>
        <strain evidence="2">A17</strain>
        <strain evidence="3 4">cv. Jemalong A17</strain>
    </source>
</reference>
<sequence length="146" mass="16927">MVEQSCDPPFRHIWGTSLSLRAKYPQQSSSMCPKNTNYSSKVESQLKIATMKKATTHWSLDKHSLFMTFMGLRPNPFRLTRLPSHSISLVTLMISLVTLMISMFFDTNCIKNNTYNSLNENTIRDIAVIRICTLQYKDVLFFFVFK</sequence>
<keyword evidence="4" id="KW-1185">Reference proteome</keyword>
<gene>
    <name evidence="2" type="ordered locus">MTR_8g466010</name>
</gene>
<evidence type="ECO:0000256" key="1">
    <source>
        <dbReference type="SAM" id="Phobius"/>
    </source>
</evidence>
<evidence type="ECO:0000313" key="2">
    <source>
        <dbReference type="EMBL" id="KEH19662.1"/>
    </source>
</evidence>
<dbReference type="EMBL" id="CM001224">
    <property type="protein sequence ID" value="KEH19662.1"/>
    <property type="molecule type" value="Genomic_DNA"/>
</dbReference>